<dbReference type="InterPro" id="IPR019933">
    <property type="entry name" value="DivIVA_domain"/>
</dbReference>
<keyword evidence="10" id="KW-1185">Reference proteome</keyword>
<evidence type="ECO:0000256" key="2">
    <source>
        <dbReference type="ARBA" id="ARBA00009008"/>
    </source>
</evidence>
<gene>
    <name evidence="9" type="ORF">D0435_04790</name>
</gene>
<keyword evidence="3" id="KW-0963">Cytoplasm</keyword>
<dbReference type="RefSeq" id="WP_160201246.1">
    <property type="nucleotide sequence ID" value="NZ_QXWK01000008.1"/>
</dbReference>
<name>A0A845QLL3_9FIRM</name>
<evidence type="ECO:0000256" key="4">
    <source>
        <dbReference type="ARBA" id="ARBA00022618"/>
    </source>
</evidence>
<comment type="similarity">
    <text evidence="2">Belongs to the DivIVA family.</text>
</comment>
<evidence type="ECO:0000256" key="3">
    <source>
        <dbReference type="ARBA" id="ARBA00022490"/>
    </source>
</evidence>
<dbReference type="PANTHER" id="PTHR35794:SF2">
    <property type="entry name" value="CELL DIVISION PROTEIN DIVIVA"/>
    <property type="match status" value="1"/>
</dbReference>
<evidence type="ECO:0000256" key="1">
    <source>
        <dbReference type="ARBA" id="ARBA00004496"/>
    </source>
</evidence>
<dbReference type="Pfam" id="PF05103">
    <property type="entry name" value="DivIVA"/>
    <property type="match status" value="1"/>
</dbReference>
<dbReference type="EMBL" id="QXWK01000008">
    <property type="protein sequence ID" value="NBH60968.1"/>
    <property type="molecule type" value="Genomic_DNA"/>
</dbReference>
<sequence>MITPQEIETKEFSKSMRGYNAEEVDEFLDMIILDLQQLMDENARQQKTIKSLEADLSQYKRSETSVLNTLESAKKLMNDISESAEKRAEIIIRNAQLDAETIQREARDSVSKLTEEGEKLKYRLSTFRERYRKLLEDQLSQIEGSSEELFAELEREFMPASMEETIAPKAPARPAQSPMQSNPEPAMPPLQKTQVRSKMDSRDTMVIGGEKSLEEMLMEDLQSRRNEETTQVNSDMFKTRVIK</sequence>
<evidence type="ECO:0000313" key="9">
    <source>
        <dbReference type="EMBL" id="NBH60968.1"/>
    </source>
</evidence>
<comment type="caution">
    <text evidence="9">The sequence shown here is derived from an EMBL/GenBank/DDBJ whole genome shotgun (WGS) entry which is preliminary data.</text>
</comment>
<dbReference type="GO" id="GO:0051301">
    <property type="term" value="P:cell division"/>
    <property type="evidence" value="ECO:0007669"/>
    <property type="project" value="UniProtKB-KW"/>
</dbReference>
<keyword evidence="5 7" id="KW-0175">Coiled coil</keyword>
<dbReference type="NCBIfam" id="TIGR03544">
    <property type="entry name" value="DivI1A_domain"/>
    <property type="match status" value="1"/>
</dbReference>
<dbReference type="PANTHER" id="PTHR35794">
    <property type="entry name" value="CELL DIVISION PROTEIN DIVIVA"/>
    <property type="match status" value="1"/>
</dbReference>
<dbReference type="InterPro" id="IPR007793">
    <property type="entry name" value="DivIVA_fam"/>
</dbReference>
<dbReference type="Proteomes" id="UP000446866">
    <property type="component" value="Unassembled WGS sequence"/>
</dbReference>
<accession>A0A845QLL3</accession>
<feature type="coiled-coil region" evidence="7">
    <location>
        <begin position="35"/>
        <end position="62"/>
    </location>
</feature>
<reference evidence="9 10" key="1">
    <citation type="submission" date="2018-08" db="EMBL/GenBank/DDBJ databases">
        <title>Murine metabolic-syndrome-specific gut microbial biobank.</title>
        <authorList>
            <person name="Liu C."/>
        </authorList>
    </citation>
    <scope>NUCLEOTIDE SEQUENCE [LARGE SCALE GENOMIC DNA]</scope>
    <source>
        <strain evidence="9 10">28</strain>
    </source>
</reference>
<evidence type="ECO:0000256" key="5">
    <source>
        <dbReference type="ARBA" id="ARBA00023054"/>
    </source>
</evidence>
<evidence type="ECO:0000256" key="7">
    <source>
        <dbReference type="SAM" id="Coils"/>
    </source>
</evidence>
<evidence type="ECO:0000256" key="8">
    <source>
        <dbReference type="SAM" id="MobiDB-lite"/>
    </source>
</evidence>
<dbReference type="AlphaFoldDB" id="A0A845QLL3"/>
<protein>
    <submittedName>
        <fullName evidence="9">DivIVA domain-containing protein</fullName>
    </submittedName>
</protein>
<dbReference type="GO" id="GO:0005737">
    <property type="term" value="C:cytoplasm"/>
    <property type="evidence" value="ECO:0007669"/>
    <property type="project" value="UniProtKB-SubCell"/>
</dbReference>
<feature type="region of interest" description="Disordered" evidence="8">
    <location>
        <begin position="169"/>
        <end position="243"/>
    </location>
</feature>
<organism evidence="9 10">
    <name type="scientific">Anaerotruncus colihominis</name>
    <dbReference type="NCBI Taxonomy" id="169435"/>
    <lineage>
        <taxon>Bacteria</taxon>
        <taxon>Bacillati</taxon>
        <taxon>Bacillota</taxon>
        <taxon>Clostridia</taxon>
        <taxon>Eubacteriales</taxon>
        <taxon>Oscillospiraceae</taxon>
        <taxon>Anaerotruncus</taxon>
    </lineage>
</organism>
<keyword evidence="6" id="KW-0131">Cell cycle</keyword>
<keyword evidence="4" id="KW-0132">Cell division</keyword>
<proteinExistence type="inferred from homology"/>
<dbReference type="Gene3D" id="1.20.5.2950">
    <property type="match status" value="1"/>
</dbReference>
<evidence type="ECO:0000256" key="6">
    <source>
        <dbReference type="ARBA" id="ARBA00023306"/>
    </source>
</evidence>
<comment type="subcellular location">
    <subcellularLocation>
        <location evidence="1">Cytoplasm</location>
    </subcellularLocation>
</comment>
<evidence type="ECO:0000313" key="10">
    <source>
        <dbReference type="Proteomes" id="UP000446866"/>
    </source>
</evidence>
<dbReference type="Gene3D" id="6.10.250.660">
    <property type="match status" value="1"/>
</dbReference>